<dbReference type="EMBL" id="JAGEMI010000003">
    <property type="protein sequence ID" value="MBO1869082.1"/>
    <property type="molecule type" value="Genomic_DNA"/>
</dbReference>
<dbReference type="EMBL" id="CP086139">
    <property type="protein sequence ID" value="UEM18385.1"/>
    <property type="molecule type" value="Genomic_DNA"/>
</dbReference>
<reference evidence="3" key="1">
    <citation type="submission" date="2021-03" db="EMBL/GenBank/DDBJ databases">
        <title>Whole Genome Sequence of Bradyrhizobium sp. Strain 144S4.</title>
        <authorList>
            <person name="Bromfield E.S.P."/>
            <person name="Cloutier S."/>
        </authorList>
    </citation>
    <scope>NUCLEOTIDE SEQUENCE [LARGE SCALE GENOMIC DNA]</scope>
    <source>
        <strain evidence="3">144S4</strain>
    </source>
</reference>
<organism evidence="3">
    <name type="scientific">Bradyrhizobium barranii subsp. barranii</name>
    <dbReference type="NCBI Taxonomy" id="2823807"/>
    <lineage>
        <taxon>Bacteria</taxon>
        <taxon>Pseudomonadati</taxon>
        <taxon>Pseudomonadota</taxon>
        <taxon>Alphaproteobacteria</taxon>
        <taxon>Hyphomicrobiales</taxon>
        <taxon>Nitrobacteraceae</taxon>
        <taxon>Bradyrhizobium</taxon>
        <taxon>Bradyrhizobium barranii</taxon>
    </lineage>
</organism>
<dbReference type="InterPro" id="IPR003010">
    <property type="entry name" value="C-N_Hydrolase"/>
</dbReference>
<feature type="domain" description="CN hydrolase" evidence="2">
    <location>
        <begin position="183"/>
        <end position="378"/>
    </location>
</feature>
<dbReference type="PROSITE" id="PS50263">
    <property type="entry name" value="CN_HYDROLASE"/>
    <property type="match status" value="1"/>
</dbReference>
<sequence length="378" mass="39738">MVVAAASVGAAAWCGHPLALPLACAFPTLWAFAPTRVISAAVSAAYFLAASRGLPQGVVNFYGTDVGVGIALWIGAAAAFVLVHTMLWQSRPGWGRTLSFGLAAILMSAPPFGIVGWAQPITAAGILFPGWGWWGLAATAAILVAMTTGAWPIAAIVAASLSAWSAAHWIVPSQPGGWVGLDTKLGSALGRTPDLAQSQALLQHVREAGAAGARVVVLPESAAGMWTPTTSGFWMDGLRRSNITVIAGAAIVDREGYDNAMVEISTGRARRLYGERMPVPVSMWQPWLAWTGQGGGARASFFANPVVESAGRRVAPLICYEQLVVWPVLQSMLQSPDILVAIGNDWWTAGTNVLAIQKASTQAWARLFALPLVRSFNT</sequence>
<dbReference type="NCBIfam" id="NF010398">
    <property type="entry name" value="PRK13825.1-2"/>
    <property type="match status" value="1"/>
</dbReference>
<name>A0A939MFQ4_9BRAD</name>
<geneLocation type="plasmid" evidence="4 5">
    <name>pBb144S4c</name>
</geneLocation>
<dbReference type="SUPFAM" id="SSF56317">
    <property type="entry name" value="Carbon-nitrogen hydrolase"/>
    <property type="match status" value="1"/>
</dbReference>
<dbReference type="Proteomes" id="UP000664702">
    <property type="component" value="Plasmid pBb144S4c"/>
</dbReference>
<dbReference type="AlphaFoldDB" id="A0A939MFQ4"/>
<feature type="transmembrane region" description="Helical" evidence="1">
    <location>
        <begin position="70"/>
        <end position="88"/>
    </location>
</feature>
<dbReference type="KEGG" id="bban:J4G43_054945"/>
<keyword evidence="1" id="KW-1133">Transmembrane helix</keyword>
<accession>A0A939MFQ4</accession>
<dbReference type="Pfam" id="PF00795">
    <property type="entry name" value="CN_hydrolase"/>
    <property type="match status" value="1"/>
</dbReference>
<feature type="transmembrane region" description="Helical" evidence="1">
    <location>
        <begin position="131"/>
        <end position="159"/>
    </location>
</feature>
<protein>
    <submittedName>
        <fullName evidence="3">Conjugal transfer protein TraB</fullName>
    </submittedName>
</protein>
<keyword evidence="4" id="KW-0614">Plasmid</keyword>
<reference evidence="4 5" key="2">
    <citation type="journal article" date="2022" name="Int. J. Syst. Evol. Microbiol.">
        <title>Strains of Bradyrhizobium barranii sp. nov. associated with legumes native to Canada are symbionts of soybeans and belong to different subspecies (subsp. barranii subsp. nov. and subsp. apii subsp. nov.) and symbiovars (sv. glycinearum and sv. septentrionale).</title>
        <authorList>
            <person name="Bromfield E.S.P."/>
            <person name="Cloutier S."/>
            <person name="Wasai-Hara S."/>
            <person name="Minamisawa K."/>
        </authorList>
    </citation>
    <scope>NUCLEOTIDE SEQUENCE [LARGE SCALE GENOMIC DNA]</scope>
    <source>
        <strain evidence="4 5">144S4</strain>
        <plasmid evidence="5">pBb144S4c</plasmid>
    </source>
</reference>
<keyword evidence="1" id="KW-0472">Membrane</keyword>
<evidence type="ECO:0000259" key="2">
    <source>
        <dbReference type="PROSITE" id="PS50263"/>
    </source>
</evidence>
<evidence type="ECO:0000313" key="3">
    <source>
        <dbReference type="EMBL" id="MBO1869082.1"/>
    </source>
</evidence>
<evidence type="ECO:0000256" key="1">
    <source>
        <dbReference type="SAM" id="Phobius"/>
    </source>
</evidence>
<gene>
    <name evidence="4" type="ORF">J4G43_054945</name>
    <name evidence="3" type="ORF">J4G43_52665</name>
</gene>
<evidence type="ECO:0000313" key="4">
    <source>
        <dbReference type="EMBL" id="UEM18385.1"/>
    </source>
</evidence>
<keyword evidence="1" id="KW-0812">Transmembrane</keyword>
<evidence type="ECO:0000313" key="5">
    <source>
        <dbReference type="Proteomes" id="UP000664702"/>
    </source>
</evidence>
<dbReference type="Gene3D" id="3.60.110.10">
    <property type="entry name" value="Carbon-nitrogen hydrolase"/>
    <property type="match status" value="1"/>
</dbReference>
<feature type="transmembrane region" description="Helical" evidence="1">
    <location>
        <begin position="100"/>
        <end position="119"/>
    </location>
</feature>
<proteinExistence type="predicted"/>
<dbReference type="InterPro" id="IPR036526">
    <property type="entry name" value="C-N_Hydrolase_sf"/>
</dbReference>